<feature type="transmembrane region" description="Helical" evidence="1">
    <location>
        <begin position="143"/>
        <end position="167"/>
    </location>
</feature>
<dbReference type="EMBL" id="BMAY01000001">
    <property type="protein sequence ID" value="GFZ26306.1"/>
    <property type="molecule type" value="Genomic_DNA"/>
</dbReference>
<dbReference type="InterPro" id="IPR014729">
    <property type="entry name" value="Rossmann-like_a/b/a_fold"/>
</dbReference>
<dbReference type="PANTHER" id="PTHR30336">
    <property type="entry name" value="INNER MEMBRANE PROTEIN, PROBABLE PERMEASE"/>
    <property type="match status" value="1"/>
</dbReference>
<evidence type="ECO:0000313" key="4">
    <source>
        <dbReference type="Proteomes" id="UP000677218"/>
    </source>
</evidence>
<feature type="transmembrane region" description="Helical" evidence="1">
    <location>
        <begin position="32"/>
        <end position="54"/>
    </location>
</feature>
<dbReference type="PANTHER" id="PTHR30336:SF4">
    <property type="entry name" value="ENVELOPE BIOGENESIS FACTOR ELYC"/>
    <property type="match status" value="1"/>
</dbReference>
<keyword evidence="4" id="KW-1185">Reference proteome</keyword>
<keyword evidence="1" id="KW-0812">Transmembrane</keyword>
<dbReference type="GO" id="GO:0043164">
    <property type="term" value="P:Gram-negative-bacterium-type cell wall biogenesis"/>
    <property type="evidence" value="ECO:0007669"/>
    <property type="project" value="TreeGrafter"/>
</dbReference>
<feature type="domain" description="DUF218" evidence="2">
    <location>
        <begin position="178"/>
        <end position="319"/>
    </location>
</feature>
<reference evidence="3" key="1">
    <citation type="submission" date="2020-08" db="EMBL/GenBank/DDBJ databases">
        <title>Taxonomic study for Lactobacillus species isolated from hardwood bark.</title>
        <authorList>
            <person name="Tohno M."/>
            <person name="Tanizawa Y."/>
        </authorList>
    </citation>
    <scope>NUCLEOTIDE SEQUENCE</scope>
    <source>
        <strain evidence="3">B40</strain>
    </source>
</reference>
<keyword evidence="1" id="KW-0472">Membrane</keyword>
<dbReference type="GO" id="GO:0005886">
    <property type="term" value="C:plasma membrane"/>
    <property type="evidence" value="ECO:0007669"/>
    <property type="project" value="TreeGrafter"/>
</dbReference>
<comment type="caution">
    <text evidence="3">The sequence shown here is derived from an EMBL/GenBank/DDBJ whole genome shotgun (WGS) entry which is preliminary data.</text>
</comment>
<name>A0A916QFF7_9LACO</name>
<dbReference type="Pfam" id="PF02698">
    <property type="entry name" value="DUF218"/>
    <property type="match status" value="1"/>
</dbReference>
<dbReference type="RefSeq" id="WP_212780012.1">
    <property type="nucleotide sequence ID" value="NZ_BMAY01000001.1"/>
</dbReference>
<dbReference type="InterPro" id="IPR051599">
    <property type="entry name" value="Cell_Envelope_Assoc"/>
</dbReference>
<feature type="transmembrane region" description="Helical" evidence="1">
    <location>
        <begin position="330"/>
        <end position="347"/>
    </location>
</feature>
<feature type="transmembrane region" description="Helical" evidence="1">
    <location>
        <begin position="66"/>
        <end position="94"/>
    </location>
</feature>
<feature type="transmembrane region" description="Helical" evidence="1">
    <location>
        <begin position="7"/>
        <end position="26"/>
    </location>
</feature>
<dbReference type="AlphaFoldDB" id="A0A916QFF7"/>
<sequence length="350" mass="39652">MTYNLPLMFCIALAVFFGIGLAIILQTDRRSLAAGTFAAGEVMALAMLVGVILIQYTDRTVRHHDFMVRFLTILFLAFVLFVFLALIAVMIMLIWNGITLIRREGFSLGNLGEVGLGLAMLFFPLINAWVIPHVRDRPRRMAVYLFISLCLLWLVFLFLMYMLTAFLNLVNPYKLHLDYVVVLGAGLLNGDRVSPLLAARIKKGVKLWRKHPGSKLIMSGGQGPGEKMPEAVAMKNYAVTTFHLLPDQVMTETESRTTYENLLFSSKLMAPGARFALVTNSYHVYRALVLAKRLGLDCVGYGAKTKWYFTLNAFLREFIAYLRITWRMQSVIMVLNAVFTLAVYYLANYR</sequence>
<feature type="transmembrane region" description="Helical" evidence="1">
    <location>
        <begin position="114"/>
        <end position="131"/>
    </location>
</feature>
<evidence type="ECO:0000313" key="3">
    <source>
        <dbReference type="EMBL" id="GFZ26306.1"/>
    </source>
</evidence>
<organism evidence="3 4">
    <name type="scientific">Lactobacillus corticis</name>
    <dbReference type="NCBI Taxonomy" id="2201249"/>
    <lineage>
        <taxon>Bacteria</taxon>
        <taxon>Bacillati</taxon>
        <taxon>Bacillota</taxon>
        <taxon>Bacilli</taxon>
        <taxon>Lactobacillales</taxon>
        <taxon>Lactobacillaceae</taxon>
        <taxon>Lactobacillus</taxon>
    </lineage>
</organism>
<dbReference type="InterPro" id="IPR003848">
    <property type="entry name" value="DUF218"/>
</dbReference>
<protein>
    <submittedName>
        <fullName evidence="3">Membrane protein</fullName>
    </submittedName>
</protein>
<accession>A0A916QFF7</accession>
<keyword evidence="1" id="KW-1133">Transmembrane helix</keyword>
<dbReference type="CDD" id="cd06259">
    <property type="entry name" value="YdcF-like"/>
    <property type="match status" value="1"/>
</dbReference>
<dbReference type="Gene3D" id="3.40.50.620">
    <property type="entry name" value="HUPs"/>
    <property type="match status" value="1"/>
</dbReference>
<evidence type="ECO:0000256" key="1">
    <source>
        <dbReference type="SAM" id="Phobius"/>
    </source>
</evidence>
<gene>
    <name evidence="3" type="ORF">LCB40_01860</name>
</gene>
<evidence type="ECO:0000259" key="2">
    <source>
        <dbReference type="Pfam" id="PF02698"/>
    </source>
</evidence>
<proteinExistence type="predicted"/>
<dbReference type="GO" id="GO:0000270">
    <property type="term" value="P:peptidoglycan metabolic process"/>
    <property type="evidence" value="ECO:0007669"/>
    <property type="project" value="TreeGrafter"/>
</dbReference>
<dbReference type="Proteomes" id="UP000677218">
    <property type="component" value="Unassembled WGS sequence"/>
</dbReference>